<name>A0AC59ZVP2_RANTA</name>
<dbReference type="EMBL" id="OX596088">
    <property type="protein sequence ID" value="CAN0517224.1"/>
    <property type="molecule type" value="Genomic_DNA"/>
</dbReference>
<accession>A0AC59ZVP2</accession>
<evidence type="ECO:0000313" key="1">
    <source>
        <dbReference type="EMBL" id="CAN0517224.1"/>
    </source>
</evidence>
<gene>
    <name evidence="1" type="ORF">MRATA1EN22A_LOCUS23608</name>
</gene>
<sequence>MGPATAEAGLGQFRGVGRLSCRPACLCPGGALAQVRPLAPGTGPQAPRLEEESQYQTDARVSLATSGRLPSQPGAWPPAGPEAWVPWPPRSACRPLLGHGPPSLPAGCVCLSPPREGRLCPLVAEDDAMAAVRWPECPRQAGALRGSPPTAWSDYTEEPGQQRQACSVPMWLTDEEAKDGDSSVSSGRLSGSSGGHGSCTPPHRTWTERAPQVPRPPRQPRESNPRLEQLRGKIRAQAQRQASCASLGTSAPSSASHLCKAPTPAPRRKARKPPNPPPAPACPGILSGTESGVEEKATPGQGRETSRVSQHQASVAQDKTKRMKSSSCKTEKAPKPPAPRRAAKDTDYELVGVHAWRKGQALVRVLLGSPPALPRLQSKAPSRDQAPVAALGTFKKVGAPESSPVHPRMPSPASVRSDPQMPAANVPTLASRDPPMNVQAAMAVLRDLRQQIQAGLELARSRHPSRRLELHSLAGRRRPSPWKPPDVQGSFWKSPEAPMDGLPTSERAGRLPTTRRWSPVAEWESYPHRTWAAPGWDTSFQRCVSPTEGLNSFPQRPWSASARQASCPPKTWAFQGRDPAFQRPGSPPKRWVPILQRSWSASAGQAWGPQRAWTASEDLATSAPRPWSPLERPSQPTWRPWSASFTQGPSPLYQGRGPLRTPSGAKLAWPRPSQGALWNVPEKENEVRPPRPCPKPRGALGPLHGSESLREFMRQKTVAWRRQALEEKASAMRSLELRNQRLQDAHRKQREAVLGRAAPVVSQTTPGIVTFVPHAAQSRDLEAAAGPGVPVLQWSKVTSGMVLGDQEAPGSFCLCLNRALNPTKTLEVGGPQDGWEGAPLLMPASSALGPLKFQDLSTHCRNPGLCIYLDPEESERLGTPGPLHFRYKQARLQALETMASILKQRIDVLTDKLRRSEAMDALVGPGPGPLPSDASTPARPGALVPNVGPGAPWDWAGLRARPLLSTTGFRDTETARWSPGWERPQSASPRARHASEPIGFTDNGRSELDGRLARNVASFQALSPFAGSSLGVPATPDPRSGSLRLEETRSARGAGLVAPWTLRSCGKGKPPPLPVVPAGPLSDVRQKSLRFLESLKPDRREQGQALTLLRRQEELEVWETQKALGELLSRPRLERLREEHSTQARPGAALELERPQVRVDPEPRTFQSAAAARPSSYPLPGRDAATPCPSLQDGNKSWADVSAHAEPMQEGRPDQPPSQLPPARLYPWEEPRFQGSRTRPRSAAPVPFSRFTIQMLEQSLREEDLRGRHRAALLRLREKALEEKTRAELAWLEHQRGYLSSIGSYTALVALAEKQQQALSHLERELRGIRHLWTLHLSSHRERKLLLQQQKDIISVQRSVALLQQELQDRTRLPQSSSPEVKGRREEGPGTSPRQPEGPAQGSSHAWHTPGSPLGQHPQRSESPPVPHRLGELQDGTPPLAASAADGHLQPPRLAWDEDARTAAGRPDARGQPLESHGHTGQGDPQTGPSPRPVEEKTRALTGSPASHFQGQSRPSLSAGCPHSPQEGRQVAEGGGSPAGLEPGLDFAGSPVEGPAAVEAAQSCSGEQRVETCLQENPHTPFSCLEAAPLTLSPAAEVVAPPALHEGGPPARLTAPWDLGSESTPSACSEASSPWSTAASSGSLPSCPSLQEFQKASAILVQLSESPTSLSDGEARGTPDTDLSWAGGLPALDSWGSHRGGGPETWEGLEGTEALSGHSSGTGVGGLAPAGGLPVAQSLRSGLERSELSSEVWGRESPRDPGAGAGPAPGRCLPVGHASHLERAGVPLALPPFLGPGKGREDSGTSGSPTSGSDTGKAQRRSREAAGARLPSQTSSSGDLHLTLSFPSGTSVSEFGQRGETVPPQASGGCPEGPQGTHPSPSTDRKPVWTSSEPEVLLMPGAPPGDPGGQAAQTAESWAPGCGGSRAPPVLKEACTPLAGGVLPEILSPVGEALSQSSLDLPPSTQRDACLPPLPPILPADGEADPASPHSEDFPTPPEDAVCPGVSLDTPGEAASLIMGEWSSLSGEGLSESPSPGPQEEAGLCLGVAGQGRSLGEVLGESGSVGRDQATDSRLSEPVSLGSPCCGGAGDAPGWLPVLPAQPLTLSGVACVSVGSPAAGDPGLPGSGQGDPALALGAGPHAALPGVQRAEVVGLLSAQLSSRVLRDALAVLSEAAPAGSPAAEGPSRGTRAHTAATGQSWGRLDF</sequence>
<protein>
    <submittedName>
        <fullName evidence="1">Uncharacterized protein</fullName>
    </submittedName>
</protein>
<reference evidence="1" key="2">
    <citation type="submission" date="2025-03" db="EMBL/GenBank/DDBJ databases">
        <authorList>
            <consortium name="ELIXIR-Norway"/>
            <consortium name="Elixir Norway"/>
        </authorList>
    </citation>
    <scope>NUCLEOTIDE SEQUENCE</scope>
</reference>
<organism evidence="1 2">
    <name type="scientific">Rangifer tarandus platyrhynchus</name>
    <name type="common">Svalbard reindeer</name>
    <dbReference type="NCBI Taxonomy" id="3082113"/>
    <lineage>
        <taxon>Eukaryota</taxon>
        <taxon>Metazoa</taxon>
        <taxon>Chordata</taxon>
        <taxon>Craniata</taxon>
        <taxon>Vertebrata</taxon>
        <taxon>Euteleostomi</taxon>
        <taxon>Mammalia</taxon>
        <taxon>Eutheria</taxon>
        <taxon>Laurasiatheria</taxon>
        <taxon>Artiodactyla</taxon>
        <taxon>Ruminantia</taxon>
        <taxon>Pecora</taxon>
        <taxon>Cervidae</taxon>
        <taxon>Odocoileinae</taxon>
        <taxon>Rangifer</taxon>
    </lineage>
</organism>
<evidence type="ECO:0000313" key="2">
    <source>
        <dbReference type="Proteomes" id="UP001162501"/>
    </source>
</evidence>
<proteinExistence type="predicted"/>
<dbReference type="Proteomes" id="UP001162501">
    <property type="component" value="Chromosome 4"/>
</dbReference>
<reference evidence="1" key="1">
    <citation type="submission" date="2023-05" db="EMBL/GenBank/DDBJ databases">
        <authorList>
            <consortium name="ELIXIR-Norway"/>
        </authorList>
    </citation>
    <scope>NUCLEOTIDE SEQUENCE</scope>
</reference>